<dbReference type="Proteomes" id="UP000467148">
    <property type="component" value="Chromosome"/>
</dbReference>
<dbReference type="RefSeq" id="WP_163751356.1">
    <property type="nucleotide sequence ID" value="NZ_AP022596.1"/>
</dbReference>
<accession>A0A7I7TF86</accession>
<keyword evidence="1" id="KW-0472">Membrane</keyword>
<keyword evidence="1" id="KW-1133">Transmembrane helix</keyword>
<reference evidence="2 3" key="1">
    <citation type="journal article" date="2019" name="Emerg. Microbes Infect.">
        <title>Comprehensive subspecies identification of 175 nontuberculous mycobacteria species based on 7547 genomic profiles.</title>
        <authorList>
            <person name="Matsumoto Y."/>
            <person name="Kinjo T."/>
            <person name="Motooka D."/>
            <person name="Nabeya D."/>
            <person name="Jung N."/>
            <person name="Uechi K."/>
            <person name="Horii T."/>
            <person name="Iida T."/>
            <person name="Fujita J."/>
            <person name="Nakamura S."/>
        </authorList>
    </citation>
    <scope>NUCLEOTIDE SEQUENCE [LARGE SCALE GENOMIC DNA]</scope>
    <source>
        <strain evidence="2 3">JCM 30396</strain>
    </source>
</reference>
<organism evidence="2 3">
    <name type="scientific">Mycolicibacterium helvum</name>
    <dbReference type="NCBI Taxonomy" id="1534349"/>
    <lineage>
        <taxon>Bacteria</taxon>
        <taxon>Bacillati</taxon>
        <taxon>Actinomycetota</taxon>
        <taxon>Actinomycetes</taxon>
        <taxon>Mycobacteriales</taxon>
        <taxon>Mycobacteriaceae</taxon>
        <taxon>Mycolicibacterium</taxon>
    </lineage>
</organism>
<name>A0A7I7TF86_9MYCO</name>
<gene>
    <name evidence="2" type="ORF">MHEL_56260</name>
</gene>
<dbReference type="Pfam" id="PF10825">
    <property type="entry name" value="DUF2752"/>
    <property type="match status" value="1"/>
</dbReference>
<evidence type="ECO:0000313" key="2">
    <source>
        <dbReference type="EMBL" id="BBY67383.1"/>
    </source>
</evidence>
<keyword evidence="3" id="KW-1185">Reference proteome</keyword>
<feature type="transmembrane region" description="Helical" evidence="1">
    <location>
        <begin position="102"/>
        <end position="120"/>
    </location>
</feature>
<evidence type="ECO:0000256" key="1">
    <source>
        <dbReference type="SAM" id="Phobius"/>
    </source>
</evidence>
<feature type="transmembrane region" description="Helical" evidence="1">
    <location>
        <begin position="12"/>
        <end position="30"/>
    </location>
</feature>
<dbReference type="AlphaFoldDB" id="A0A7I7TF86"/>
<evidence type="ECO:0000313" key="3">
    <source>
        <dbReference type="Proteomes" id="UP000467148"/>
    </source>
</evidence>
<dbReference type="KEGG" id="mhev:MHEL_56260"/>
<proteinExistence type="predicted"/>
<keyword evidence="1" id="KW-0812">Transmembrane</keyword>
<dbReference type="EMBL" id="AP022596">
    <property type="protein sequence ID" value="BBY67383.1"/>
    <property type="molecule type" value="Genomic_DNA"/>
</dbReference>
<feature type="transmembrane region" description="Helical" evidence="1">
    <location>
        <begin position="70"/>
        <end position="93"/>
    </location>
</feature>
<sequence>MARSALSIRTGALSIGTGALAIGALAYVGTVDPHRPGTLFPPCPFRLLTGWNCPFCGGLRMTHDLLHGDLGAAVVDNVFALVGLPLLAIWVAWRIRRGERAFPPPAVAVMVVSAVIWTVVRNLPGFPLVPTLISQ</sequence>
<protein>
    <submittedName>
        <fullName evidence="2">Membrane protein</fullName>
    </submittedName>
</protein>
<dbReference type="InterPro" id="IPR021215">
    <property type="entry name" value="DUF2752"/>
</dbReference>